<evidence type="ECO:0000313" key="9">
    <source>
        <dbReference type="Proteomes" id="UP000295334"/>
    </source>
</evidence>
<dbReference type="PANTHER" id="PTHR43304:SF1">
    <property type="entry name" value="PAC DOMAIN-CONTAINING PROTEIN"/>
    <property type="match status" value="1"/>
</dbReference>
<dbReference type="PANTHER" id="PTHR43304">
    <property type="entry name" value="PHYTOCHROME-LIKE PROTEIN CPH1"/>
    <property type="match status" value="1"/>
</dbReference>
<comment type="caution">
    <text evidence="8">The sequence shown here is derived from an EMBL/GenBank/DDBJ whole genome shotgun (WGS) entry which is preliminary data.</text>
</comment>
<dbReference type="AlphaFoldDB" id="A0A4R1BIQ6"/>
<dbReference type="InterPro" id="IPR000014">
    <property type="entry name" value="PAS"/>
</dbReference>
<dbReference type="NCBIfam" id="TIGR00229">
    <property type="entry name" value="sensory_box"/>
    <property type="match status" value="1"/>
</dbReference>
<dbReference type="PRINTS" id="PR00344">
    <property type="entry name" value="BCTRLSENSOR"/>
</dbReference>
<gene>
    <name evidence="8" type="ORF">EPD60_07180</name>
</gene>
<accession>A0A4R1BIQ6</accession>
<dbReference type="Pfam" id="PF08447">
    <property type="entry name" value="PAS_3"/>
    <property type="match status" value="1"/>
</dbReference>
<evidence type="ECO:0000313" key="8">
    <source>
        <dbReference type="EMBL" id="TCJ17087.1"/>
    </source>
</evidence>
<organism evidence="8 9">
    <name type="scientific">Flaviaesturariibacter flavus</name>
    <dbReference type="NCBI Taxonomy" id="2502780"/>
    <lineage>
        <taxon>Bacteria</taxon>
        <taxon>Pseudomonadati</taxon>
        <taxon>Bacteroidota</taxon>
        <taxon>Chitinophagia</taxon>
        <taxon>Chitinophagales</taxon>
        <taxon>Chitinophagaceae</taxon>
        <taxon>Flaviaestuariibacter</taxon>
    </lineage>
</organism>
<evidence type="ECO:0000256" key="3">
    <source>
        <dbReference type="ARBA" id="ARBA00022553"/>
    </source>
</evidence>
<dbReference type="InterPro" id="IPR000700">
    <property type="entry name" value="PAS-assoc_C"/>
</dbReference>
<dbReference type="InterPro" id="IPR001610">
    <property type="entry name" value="PAC"/>
</dbReference>
<keyword evidence="3" id="KW-0597">Phosphoprotein</keyword>
<dbReference type="InterPro" id="IPR003661">
    <property type="entry name" value="HisK_dim/P_dom"/>
</dbReference>
<dbReference type="Pfam" id="PF02518">
    <property type="entry name" value="HATPase_c"/>
    <property type="match status" value="1"/>
</dbReference>
<dbReference type="InterPro" id="IPR036097">
    <property type="entry name" value="HisK_dim/P_sf"/>
</dbReference>
<dbReference type="InterPro" id="IPR003594">
    <property type="entry name" value="HATPase_dom"/>
</dbReference>
<evidence type="ECO:0000259" key="6">
    <source>
        <dbReference type="PROSITE" id="PS50109"/>
    </source>
</evidence>
<dbReference type="EMBL" id="SJZI01000009">
    <property type="protein sequence ID" value="TCJ17087.1"/>
    <property type="molecule type" value="Genomic_DNA"/>
</dbReference>
<dbReference type="FunFam" id="3.30.565.10:FF:000006">
    <property type="entry name" value="Sensor histidine kinase WalK"/>
    <property type="match status" value="1"/>
</dbReference>
<evidence type="ECO:0000259" key="7">
    <source>
        <dbReference type="PROSITE" id="PS50113"/>
    </source>
</evidence>
<dbReference type="PROSITE" id="PS50109">
    <property type="entry name" value="HIS_KIN"/>
    <property type="match status" value="1"/>
</dbReference>
<dbReference type="Gene3D" id="3.30.450.20">
    <property type="entry name" value="PAS domain"/>
    <property type="match status" value="2"/>
</dbReference>
<sequence length="755" mass="84160">MGNTRISFLRNLLKLTMKRQLPPTARPAFLSEGGEMGRAIAVRDWSKTALGPLDDWPENLCSALALMLPSNEPMALAWGPHRILLYNDSYRMLCGSRHPHILGLDFRRSHPPGWPAIRAAFNRAAHGEGSCVENQPVLFDHNGYYEESFFNFSFSPVHDEQHHVAGIFMTVAGQTAKVLSIRRRRALVALASRNGEARTVQGALQLAAATLAPFDLDLPFLLLYRTRDNGVELVSHAGFNEDHISHNVPPTVADGADWPFEMALKSGGPFEVMIGDRLGAVPVGPYPELPQRAFILPITPPGYSGPAAFAVAGVSPRLTLNEAYRAFYGLLATTLTAFLAYTEDREAEEMRAKAQLEAYWEHFRQMAAAVEKSEELFRTLADQVPVIVFMTAPDNATYWNKFWLNYTGLSATESHDKGWRVAAHPDDVAEAIAVYNGAVARQETVTHELRLRRHDGIYRWFQFTVGPRYASDGTLSGFSGIAIDVTERRETATLLESLVRERTSELQRSNEDLQQFAHVTSHDLKEPVRKVKTFTSMLSEDADNHLSERSKGYLQRIKSATDRMLTMINGVLSYSTITASEPEWQPVPLNELLASILEDLEVPIRQKGATVVCGRLPVLEGSPVLLYQLFYNLVNNALKFTREGVAPRIDISRHPDRLPGWTRIEVRDNGIGFEPDYAEHIFETFTRLHSKDRYEGTGLGLALCRKIVQRHGGHISAQGMPGEGALFVVSLPLALTDRRPEGDGREKESGEGVLK</sequence>
<dbReference type="InterPro" id="IPR036890">
    <property type="entry name" value="HATPase_C_sf"/>
</dbReference>
<keyword evidence="5" id="KW-0418">Kinase</keyword>
<dbReference type="SUPFAM" id="SSF55785">
    <property type="entry name" value="PYP-like sensor domain (PAS domain)"/>
    <property type="match status" value="2"/>
</dbReference>
<dbReference type="Gene3D" id="1.10.287.130">
    <property type="match status" value="1"/>
</dbReference>
<dbReference type="InterPro" id="IPR052162">
    <property type="entry name" value="Sensor_kinase/Photoreceptor"/>
</dbReference>
<dbReference type="SUPFAM" id="SSF47384">
    <property type="entry name" value="Homodimeric domain of signal transducing histidine kinase"/>
    <property type="match status" value="1"/>
</dbReference>
<evidence type="ECO:0000256" key="1">
    <source>
        <dbReference type="ARBA" id="ARBA00000085"/>
    </source>
</evidence>
<dbReference type="SMART" id="SM00086">
    <property type="entry name" value="PAC"/>
    <property type="match status" value="1"/>
</dbReference>
<proteinExistence type="predicted"/>
<keyword evidence="4" id="KW-0808">Transferase</keyword>
<feature type="domain" description="Histidine kinase" evidence="6">
    <location>
        <begin position="519"/>
        <end position="735"/>
    </location>
</feature>
<dbReference type="CDD" id="cd00082">
    <property type="entry name" value="HisKA"/>
    <property type="match status" value="1"/>
</dbReference>
<dbReference type="GO" id="GO:0000155">
    <property type="term" value="F:phosphorelay sensor kinase activity"/>
    <property type="evidence" value="ECO:0007669"/>
    <property type="project" value="InterPro"/>
</dbReference>
<dbReference type="Proteomes" id="UP000295334">
    <property type="component" value="Unassembled WGS sequence"/>
</dbReference>
<dbReference type="SMART" id="SM00388">
    <property type="entry name" value="HisKA"/>
    <property type="match status" value="1"/>
</dbReference>
<protein>
    <recommendedName>
        <fullName evidence="2">histidine kinase</fullName>
        <ecNumber evidence="2">2.7.13.3</ecNumber>
    </recommendedName>
</protein>
<evidence type="ECO:0000256" key="4">
    <source>
        <dbReference type="ARBA" id="ARBA00022679"/>
    </source>
</evidence>
<evidence type="ECO:0000256" key="2">
    <source>
        <dbReference type="ARBA" id="ARBA00012438"/>
    </source>
</evidence>
<dbReference type="OrthoDB" id="607558at2"/>
<dbReference type="SMART" id="SM00387">
    <property type="entry name" value="HATPase_c"/>
    <property type="match status" value="1"/>
</dbReference>
<dbReference type="Pfam" id="PF00512">
    <property type="entry name" value="HisKA"/>
    <property type="match status" value="1"/>
</dbReference>
<dbReference type="InterPro" id="IPR005467">
    <property type="entry name" value="His_kinase_dom"/>
</dbReference>
<name>A0A4R1BIQ6_9BACT</name>
<dbReference type="CDD" id="cd00130">
    <property type="entry name" value="PAS"/>
    <property type="match status" value="1"/>
</dbReference>
<dbReference type="PROSITE" id="PS50113">
    <property type="entry name" value="PAC"/>
    <property type="match status" value="1"/>
</dbReference>
<keyword evidence="9" id="KW-1185">Reference proteome</keyword>
<dbReference type="InterPro" id="IPR035965">
    <property type="entry name" value="PAS-like_dom_sf"/>
</dbReference>
<dbReference type="InterPro" id="IPR004358">
    <property type="entry name" value="Sig_transdc_His_kin-like_C"/>
</dbReference>
<reference evidence="8 9" key="1">
    <citation type="submission" date="2019-03" db="EMBL/GenBank/DDBJ databases">
        <authorList>
            <person name="Kim M.K.M."/>
        </authorList>
    </citation>
    <scope>NUCLEOTIDE SEQUENCE [LARGE SCALE GENOMIC DNA]</scope>
    <source>
        <strain evidence="8 9">17J68-12</strain>
    </source>
</reference>
<dbReference type="InterPro" id="IPR013655">
    <property type="entry name" value="PAS_fold_3"/>
</dbReference>
<dbReference type="Gene3D" id="3.30.565.10">
    <property type="entry name" value="Histidine kinase-like ATPase, C-terminal domain"/>
    <property type="match status" value="1"/>
</dbReference>
<dbReference type="EC" id="2.7.13.3" evidence="2"/>
<dbReference type="SUPFAM" id="SSF55874">
    <property type="entry name" value="ATPase domain of HSP90 chaperone/DNA topoisomerase II/histidine kinase"/>
    <property type="match status" value="1"/>
</dbReference>
<comment type="catalytic activity">
    <reaction evidence="1">
        <text>ATP + protein L-histidine = ADP + protein N-phospho-L-histidine.</text>
        <dbReference type="EC" id="2.7.13.3"/>
    </reaction>
</comment>
<feature type="domain" description="PAC" evidence="7">
    <location>
        <begin position="445"/>
        <end position="497"/>
    </location>
</feature>
<evidence type="ECO:0000256" key="5">
    <source>
        <dbReference type="ARBA" id="ARBA00022777"/>
    </source>
</evidence>